<evidence type="ECO:0000256" key="8">
    <source>
        <dbReference type="SAM" id="MobiDB-lite"/>
    </source>
</evidence>
<evidence type="ECO:0000256" key="7">
    <source>
        <dbReference type="ARBA" id="ARBA00023237"/>
    </source>
</evidence>
<dbReference type="PANTHER" id="PTHR30026">
    <property type="entry name" value="OUTER MEMBRANE PROTEIN TOLC"/>
    <property type="match status" value="1"/>
</dbReference>
<evidence type="ECO:0000256" key="4">
    <source>
        <dbReference type="ARBA" id="ARBA00022452"/>
    </source>
</evidence>
<keyword evidence="11" id="KW-1185">Reference proteome</keyword>
<dbReference type="Pfam" id="PF02321">
    <property type="entry name" value="OEP"/>
    <property type="match status" value="2"/>
</dbReference>
<evidence type="ECO:0000256" key="3">
    <source>
        <dbReference type="ARBA" id="ARBA00022448"/>
    </source>
</evidence>
<feature type="region of interest" description="Disordered" evidence="8">
    <location>
        <begin position="33"/>
        <end position="62"/>
    </location>
</feature>
<dbReference type="OrthoDB" id="102194at2"/>
<dbReference type="InterPro" id="IPR051906">
    <property type="entry name" value="TolC-like"/>
</dbReference>
<keyword evidence="3" id="KW-0813">Transport</keyword>
<dbReference type="EMBL" id="CP015136">
    <property type="protein sequence ID" value="AMY07494.1"/>
    <property type="molecule type" value="Genomic_DNA"/>
</dbReference>
<feature type="signal peptide" evidence="9">
    <location>
        <begin position="1"/>
        <end position="34"/>
    </location>
</feature>
<dbReference type="InterPro" id="IPR003423">
    <property type="entry name" value="OMP_efflux"/>
</dbReference>
<keyword evidence="4" id="KW-1134">Transmembrane beta strand</keyword>
<dbReference type="PANTHER" id="PTHR30026:SF23">
    <property type="entry name" value="TO APRF-PUTATIVE OUTER MEMBRANE EFFLUX PROTEIN OR SECRETED ALKALINE PHOSPHATASE-RELATED"/>
    <property type="match status" value="1"/>
</dbReference>
<dbReference type="STRING" id="1855912.LuPra_00667"/>
<dbReference type="SUPFAM" id="SSF56954">
    <property type="entry name" value="Outer membrane efflux proteins (OEP)"/>
    <property type="match status" value="1"/>
</dbReference>
<feature type="chain" id="PRO_5007511457" evidence="9">
    <location>
        <begin position="35"/>
        <end position="583"/>
    </location>
</feature>
<evidence type="ECO:0000256" key="1">
    <source>
        <dbReference type="ARBA" id="ARBA00004442"/>
    </source>
</evidence>
<keyword evidence="9" id="KW-0732">Signal</keyword>
<comment type="subcellular location">
    <subcellularLocation>
        <location evidence="1">Cell outer membrane</location>
    </subcellularLocation>
</comment>
<feature type="compositionally biased region" description="Low complexity" evidence="8">
    <location>
        <begin position="566"/>
        <end position="576"/>
    </location>
</feature>
<reference evidence="10 11" key="1">
    <citation type="journal article" date="2016" name="Genome Announc.">
        <title>First Complete Genome Sequence of a Subdivision 6 Acidobacterium Strain.</title>
        <authorList>
            <person name="Huang S."/>
            <person name="Vieira S."/>
            <person name="Bunk B."/>
            <person name="Riedel T."/>
            <person name="Sproer C."/>
            <person name="Overmann J."/>
        </authorList>
    </citation>
    <scope>NUCLEOTIDE SEQUENCE [LARGE SCALE GENOMIC DNA]</scope>
    <source>
        <strain evidence="11">DSM 100886 HEG_-6_39</strain>
    </source>
</reference>
<reference evidence="11" key="2">
    <citation type="submission" date="2016-04" db="EMBL/GenBank/DDBJ databases">
        <title>First Complete Genome Sequence of a Subdivision 6 Acidobacterium.</title>
        <authorList>
            <person name="Huang S."/>
            <person name="Vieira S."/>
            <person name="Bunk B."/>
            <person name="Riedel T."/>
            <person name="Sproeer C."/>
            <person name="Overmann J."/>
        </authorList>
    </citation>
    <scope>NUCLEOTIDE SEQUENCE [LARGE SCALE GENOMIC DNA]</scope>
    <source>
        <strain evidence="11">DSM 100886 HEG_-6_39</strain>
    </source>
</reference>
<evidence type="ECO:0000313" key="10">
    <source>
        <dbReference type="EMBL" id="AMY07494.1"/>
    </source>
</evidence>
<dbReference type="AlphaFoldDB" id="A0A143PIA2"/>
<dbReference type="Gene3D" id="1.20.1600.10">
    <property type="entry name" value="Outer membrane efflux proteins (OEP)"/>
    <property type="match status" value="1"/>
</dbReference>
<dbReference type="GO" id="GO:0009279">
    <property type="term" value="C:cell outer membrane"/>
    <property type="evidence" value="ECO:0007669"/>
    <property type="project" value="UniProtKB-SubCell"/>
</dbReference>
<organism evidence="10 11">
    <name type="scientific">Luteitalea pratensis</name>
    <dbReference type="NCBI Taxonomy" id="1855912"/>
    <lineage>
        <taxon>Bacteria</taxon>
        <taxon>Pseudomonadati</taxon>
        <taxon>Acidobacteriota</taxon>
        <taxon>Vicinamibacteria</taxon>
        <taxon>Vicinamibacterales</taxon>
        <taxon>Vicinamibacteraceae</taxon>
        <taxon>Luteitalea</taxon>
    </lineage>
</organism>
<dbReference type="KEGG" id="abac:LuPra_00667"/>
<evidence type="ECO:0000256" key="9">
    <source>
        <dbReference type="SAM" id="SignalP"/>
    </source>
</evidence>
<accession>A0A143PIA2</accession>
<evidence type="ECO:0000256" key="2">
    <source>
        <dbReference type="ARBA" id="ARBA00007613"/>
    </source>
</evidence>
<feature type="region of interest" description="Disordered" evidence="8">
    <location>
        <begin position="556"/>
        <end position="583"/>
    </location>
</feature>
<proteinExistence type="inferred from homology"/>
<dbReference type="Proteomes" id="UP000076079">
    <property type="component" value="Chromosome"/>
</dbReference>
<comment type="similarity">
    <text evidence="2">Belongs to the outer membrane factor (OMF) (TC 1.B.17) family.</text>
</comment>
<feature type="compositionally biased region" description="Pro residues" evidence="8">
    <location>
        <begin position="37"/>
        <end position="49"/>
    </location>
</feature>
<dbReference type="GO" id="GO:0015288">
    <property type="term" value="F:porin activity"/>
    <property type="evidence" value="ECO:0007669"/>
    <property type="project" value="TreeGrafter"/>
</dbReference>
<dbReference type="GO" id="GO:1990281">
    <property type="term" value="C:efflux pump complex"/>
    <property type="evidence" value="ECO:0007669"/>
    <property type="project" value="TreeGrafter"/>
</dbReference>
<evidence type="ECO:0000256" key="6">
    <source>
        <dbReference type="ARBA" id="ARBA00023136"/>
    </source>
</evidence>
<dbReference type="GO" id="GO:0015562">
    <property type="term" value="F:efflux transmembrane transporter activity"/>
    <property type="evidence" value="ECO:0007669"/>
    <property type="project" value="InterPro"/>
</dbReference>
<gene>
    <name evidence="10" type="primary">ttgC</name>
    <name evidence="10" type="ORF">LuPra_00667</name>
</gene>
<protein>
    <submittedName>
        <fullName evidence="10">Toluene efflux pump outer membrane protein TtgC</fullName>
    </submittedName>
</protein>
<keyword evidence="6" id="KW-0472">Membrane</keyword>
<evidence type="ECO:0000256" key="5">
    <source>
        <dbReference type="ARBA" id="ARBA00022692"/>
    </source>
</evidence>
<evidence type="ECO:0000313" key="11">
    <source>
        <dbReference type="Proteomes" id="UP000076079"/>
    </source>
</evidence>
<keyword evidence="5" id="KW-0812">Transmembrane</keyword>
<sequence precursor="true">MEMELTSVIPSVPSRFRRGLLALVMATAATTASAQQAPPPAPAPAPPPVASTQLTQPTTPVGPVRRISIDEAVTLSLEQNVSLAVQRMNPGISELDVVQSYAQWLPNLTGQFRFQSLEQPVATTLQSGSANFQQDQWLGNFGMDQLLPTGGFYSLGYQALRNENNNQFATLNPNTQGNFTFSFEQPLLRNRSIDITRQQILVSKNNLAISEMDFRNTVVSTVRDVKNAYWDLVVAQSALAVQRTTLELSLQTLGDNRKRVEVGTMAPIDIVQAEAEVASNEENVIIGEQTVAQAQDQLRALILDPRTVDFWNTTFETTDAPSLATSPVDVDAAVAKAMSGRLDLQQARKQLESNDVRLKYFKNQTLPALSANVDYGLAGLGGTVLHRDGGGLDPGEITSTSSIPYSEVLKDVFGFAFPTWSFSLNVSYPIGRNGNKVNFERQQLTNEQNLLQLRDLERQVVQQVRDLARQVNTNLKRVSTTQAARSLAERRLEAEQKKFGVGLSTTFNVLQAQRDLAEARNNEQRAILDFEKSRVDFEASQEASISGAGAGSLTLGGAIGQGTGSAGSTTSVTPGAGRVGQNR</sequence>
<keyword evidence="7" id="KW-0998">Cell outer membrane</keyword>
<name>A0A143PIA2_LUTPR</name>